<organism evidence="2">
    <name type="scientific">marine metagenome</name>
    <dbReference type="NCBI Taxonomy" id="408172"/>
    <lineage>
        <taxon>unclassified sequences</taxon>
        <taxon>metagenomes</taxon>
        <taxon>ecological metagenomes</taxon>
    </lineage>
</organism>
<gene>
    <name evidence="2" type="ORF">METZ01_LOCUS135952</name>
</gene>
<feature type="domain" description="Transcription factor zinc-finger" evidence="1">
    <location>
        <begin position="2"/>
        <end position="33"/>
    </location>
</feature>
<reference evidence="2" key="1">
    <citation type="submission" date="2018-05" db="EMBL/GenBank/DDBJ databases">
        <authorList>
            <person name="Lanie J.A."/>
            <person name="Ng W.-L."/>
            <person name="Kazmierczak K.M."/>
            <person name="Andrzejewski T.M."/>
            <person name="Davidsen T.M."/>
            <person name="Wayne K.J."/>
            <person name="Tettelin H."/>
            <person name="Glass J.I."/>
            <person name="Rusch D."/>
            <person name="Podicherti R."/>
            <person name="Tsui H.-C.T."/>
            <person name="Winkler M.E."/>
        </authorList>
    </citation>
    <scope>NUCLEOTIDE SEQUENCE</scope>
</reference>
<protein>
    <recommendedName>
        <fullName evidence="1">Transcription factor zinc-finger domain-containing protein</fullName>
    </recommendedName>
</protein>
<name>A0A381Z1E2_9ZZZZ</name>
<proteinExistence type="predicted"/>
<accession>A0A381Z1E2</accession>
<sequence>MHCPACKNALTKIIITSVQVLACEDGCGGLWFSQRQVKMLENLKPGLGMPLLKIKRADGAKAYRRVEHICPYCKTTLLFRHFFSKELDTEVNQCAKCGGFWFDVAGFSKIQTMNGQQKQKAIDEYFSIILYKKIKNIHILNEDVGKVVKNIIHIFKFLCPEEDFPE</sequence>
<dbReference type="InterPro" id="IPR027392">
    <property type="entry name" value="TF_Znf"/>
</dbReference>
<dbReference type="EMBL" id="UINC01019603">
    <property type="protein sequence ID" value="SVA83098.1"/>
    <property type="molecule type" value="Genomic_DNA"/>
</dbReference>
<evidence type="ECO:0000313" key="2">
    <source>
        <dbReference type="EMBL" id="SVA83098.1"/>
    </source>
</evidence>
<evidence type="ECO:0000259" key="1">
    <source>
        <dbReference type="Pfam" id="PF13453"/>
    </source>
</evidence>
<dbReference type="Pfam" id="PF13453">
    <property type="entry name" value="Zn_ribbon_TFIIB"/>
    <property type="match status" value="1"/>
</dbReference>
<dbReference type="AlphaFoldDB" id="A0A381Z1E2"/>